<dbReference type="EMBL" id="CVTF01000065">
    <property type="protein sequence ID" value="CRY99309.1"/>
    <property type="molecule type" value="Genomic_DNA"/>
</dbReference>
<organism evidence="1 2">
    <name type="scientific">Neisseria meningitidis serogroup B</name>
    <dbReference type="NCBI Taxonomy" id="491"/>
    <lineage>
        <taxon>Bacteria</taxon>
        <taxon>Pseudomonadati</taxon>
        <taxon>Pseudomonadota</taxon>
        <taxon>Betaproteobacteria</taxon>
        <taxon>Neisseriales</taxon>
        <taxon>Neisseriaceae</taxon>
        <taxon>Neisseria</taxon>
    </lineage>
</organism>
<dbReference type="AlphaFoldDB" id="A0A0H5QBF8"/>
<reference evidence="1 2" key="1">
    <citation type="submission" date="2014-11" db="EMBL/GenBank/DDBJ databases">
        <authorList>
            <person name="Diene M.Seydina."/>
        </authorList>
    </citation>
    <scope>NUCLEOTIDE SEQUENCE [LARGE SCALE GENOMIC DNA]</scope>
    <source>
        <strain evidence="1 2">Neisseria meningitidis CHUV</strain>
    </source>
</reference>
<accession>A0A0H5QBF8</accession>
<proteinExistence type="predicted"/>
<dbReference type="Proteomes" id="UP000182715">
    <property type="component" value="Unassembled WGS sequence"/>
</dbReference>
<protein>
    <submittedName>
        <fullName evidence="1">Uncharacterized protein</fullName>
    </submittedName>
</protein>
<evidence type="ECO:0000313" key="1">
    <source>
        <dbReference type="EMBL" id="CRY99309.1"/>
    </source>
</evidence>
<evidence type="ECO:0000313" key="2">
    <source>
        <dbReference type="Proteomes" id="UP000182715"/>
    </source>
</evidence>
<name>A0A0H5QBF8_NEIMI</name>
<sequence>MAFGYRFGSKQIFAHCYSFIKNRLLCFQTAFYFGQRKS</sequence>